<sequence length="314" mass="34205">MDIRELRYFVQVARAGSFSAAASRLNVAQPALSRQLKKLEDELGVQLLVRHGRGVEITEAGAILLGEAEALIDHIGQTVDRVRGGRQTFSGQVALGVAPTSGLLIVPEIYEQFRSRWPEATLVIREGISTLLEEWLLDRRIDIAVLHNPMPLEGIALRPLLHERMVLALSPDHPAAAPEGIGFADLPEVPLILPSLPHSNRRLIERAALQHDLRLDVAIEVDSIPLIKSLVRRGFGATIQTFAGVALEVERGEFVARAIERPPLTSTICIGMPVEARSAWLTLELSRLVRACVAGLVARGAWAGARMVEEAAEG</sequence>
<reference evidence="6 7" key="1">
    <citation type="submission" date="2016-04" db="EMBL/GenBank/DDBJ databases">
        <authorList>
            <person name="Evans L.H."/>
            <person name="Alamgir A."/>
            <person name="Owens N."/>
            <person name="Weber N.D."/>
            <person name="Virtaneva K."/>
            <person name="Barbian K."/>
            <person name="Babar A."/>
            <person name="Rosenke K."/>
        </authorList>
    </citation>
    <scope>NUCLEOTIDE SEQUENCE [LARGE SCALE GENOMIC DNA]</scope>
    <source>
        <strain evidence="6 7">PMB02</strain>
    </source>
</reference>
<protein>
    <submittedName>
        <fullName evidence="6">Transcriptional regulator</fullName>
    </submittedName>
</protein>
<name>A0A179S960_9HYPH</name>
<dbReference type="FunFam" id="1.10.10.10:FF:000001">
    <property type="entry name" value="LysR family transcriptional regulator"/>
    <property type="match status" value="1"/>
</dbReference>
<dbReference type="OrthoDB" id="8479357at2"/>
<evidence type="ECO:0000256" key="1">
    <source>
        <dbReference type="ARBA" id="ARBA00009437"/>
    </source>
</evidence>
<comment type="caution">
    <text evidence="6">The sequence shown here is derived from an EMBL/GenBank/DDBJ whole genome shotgun (WGS) entry which is preliminary data.</text>
</comment>
<dbReference type="AlphaFoldDB" id="A0A179S960"/>
<organism evidence="6 7">
    <name type="scientific">Methylobacterium platani</name>
    <dbReference type="NCBI Taxonomy" id="427683"/>
    <lineage>
        <taxon>Bacteria</taxon>
        <taxon>Pseudomonadati</taxon>
        <taxon>Pseudomonadota</taxon>
        <taxon>Alphaproteobacteria</taxon>
        <taxon>Hyphomicrobiales</taxon>
        <taxon>Methylobacteriaceae</taxon>
        <taxon>Methylobacterium</taxon>
    </lineage>
</organism>
<dbReference type="Gene3D" id="3.40.190.290">
    <property type="match status" value="1"/>
</dbReference>
<evidence type="ECO:0000256" key="2">
    <source>
        <dbReference type="ARBA" id="ARBA00023015"/>
    </source>
</evidence>
<dbReference type="STRING" id="427683.A5481_15045"/>
<dbReference type="EMBL" id="LWHQ01000027">
    <property type="protein sequence ID" value="OAS24081.1"/>
    <property type="molecule type" value="Genomic_DNA"/>
</dbReference>
<dbReference type="GO" id="GO:0005829">
    <property type="term" value="C:cytosol"/>
    <property type="evidence" value="ECO:0007669"/>
    <property type="project" value="TreeGrafter"/>
</dbReference>
<proteinExistence type="inferred from homology"/>
<dbReference type="InterPro" id="IPR000847">
    <property type="entry name" value="LysR_HTH_N"/>
</dbReference>
<dbReference type="Proteomes" id="UP000078316">
    <property type="component" value="Unassembled WGS sequence"/>
</dbReference>
<evidence type="ECO:0000256" key="4">
    <source>
        <dbReference type="ARBA" id="ARBA00023163"/>
    </source>
</evidence>
<evidence type="ECO:0000313" key="6">
    <source>
        <dbReference type="EMBL" id="OAS24081.1"/>
    </source>
</evidence>
<dbReference type="InterPro" id="IPR036388">
    <property type="entry name" value="WH-like_DNA-bd_sf"/>
</dbReference>
<dbReference type="RefSeq" id="WP_048432766.1">
    <property type="nucleotide sequence ID" value="NZ_LWHQ01000027.1"/>
</dbReference>
<dbReference type="InterPro" id="IPR050950">
    <property type="entry name" value="HTH-type_LysR_regulators"/>
</dbReference>
<dbReference type="SUPFAM" id="SSF46785">
    <property type="entry name" value="Winged helix' DNA-binding domain"/>
    <property type="match status" value="1"/>
</dbReference>
<accession>A0A179S960</accession>
<dbReference type="SUPFAM" id="SSF53850">
    <property type="entry name" value="Periplasmic binding protein-like II"/>
    <property type="match status" value="1"/>
</dbReference>
<evidence type="ECO:0000259" key="5">
    <source>
        <dbReference type="PROSITE" id="PS50931"/>
    </source>
</evidence>
<dbReference type="Pfam" id="PF03466">
    <property type="entry name" value="LysR_substrate"/>
    <property type="match status" value="1"/>
</dbReference>
<dbReference type="Pfam" id="PF00126">
    <property type="entry name" value="HTH_1"/>
    <property type="match status" value="1"/>
</dbReference>
<dbReference type="Gene3D" id="1.10.10.10">
    <property type="entry name" value="Winged helix-like DNA-binding domain superfamily/Winged helix DNA-binding domain"/>
    <property type="match status" value="1"/>
</dbReference>
<keyword evidence="2" id="KW-0805">Transcription regulation</keyword>
<dbReference type="PROSITE" id="PS50931">
    <property type="entry name" value="HTH_LYSR"/>
    <property type="match status" value="1"/>
</dbReference>
<evidence type="ECO:0000256" key="3">
    <source>
        <dbReference type="ARBA" id="ARBA00023125"/>
    </source>
</evidence>
<evidence type="ECO:0000313" key="7">
    <source>
        <dbReference type="Proteomes" id="UP000078316"/>
    </source>
</evidence>
<keyword evidence="4" id="KW-0804">Transcription</keyword>
<dbReference type="GO" id="GO:0003677">
    <property type="term" value="F:DNA binding"/>
    <property type="evidence" value="ECO:0007669"/>
    <property type="project" value="UniProtKB-KW"/>
</dbReference>
<dbReference type="PRINTS" id="PR00039">
    <property type="entry name" value="HTHLYSR"/>
</dbReference>
<feature type="domain" description="HTH lysR-type" evidence="5">
    <location>
        <begin position="1"/>
        <end position="58"/>
    </location>
</feature>
<dbReference type="GO" id="GO:0003700">
    <property type="term" value="F:DNA-binding transcription factor activity"/>
    <property type="evidence" value="ECO:0007669"/>
    <property type="project" value="InterPro"/>
</dbReference>
<keyword evidence="3" id="KW-0238">DNA-binding</keyword>
<dbReference type="InterPro" id="IPR005119">
    <property type="entry name" value="LysR_subst-bd"/>
</dbReference>
<gene>
    <name evidence="6" type="ORF">A5481_15045</name>
</gene>
<comment type="similarity">
    <text evidence="1">Belongs to the LysR transcriptional regulatory family.</text>
</comment>
<dbReference type="PANTHER" id="PTHR30419">
    <property type="entry name" value="HTH-TYPE TRANSCRIPTIONAL REGULATOR YBHD"/>
    <property type="match status" value="1"/>
</dbReference>
<dbReference type="InterPro" id="IPR036390">
    <property type="entry name" value="WH_DNA-bd_sf"/>
</dbReference>